<feature type="compositionally biased region" description="Basic and acidic residues" evidence="10">
    <location>
        <begin position="1353"/>
        <end position="1367"/>
    </location>
</feature>
<dbReference type="CDD" id="cd17995">
    <property type="entry name" value="DEXHc_CHD6_7_8_9"/>
    <property type="match status" value="1"/>
</dbReference>
<feature type="compositionally biased region" description="Low complexity" evidence="10">
    <location>
        <begin position="360"/>
        <end position="405"/>
    </location>
</feature>
<feature type="compositionally biased region" description="Low complexity" evidence="10">
    <location>
        <begin position="1064"/>
        <end position="1090"/>
    </location>
</feature>
<feature type="region of interest" description="Disordered" evidence="10">
    <location>
        <begin position="3570"/>
        <end position="3611"/>
    </location>
</feature>
<feature type="region of interest" description="Disordered" evidence="10">
    <location>
        <begin position="2749"/>
        <end position="2867"/>
    </location>
</feature>
<feature type="compositionally biased region" description="Polar residues" evidence="10">
    <location>
        <begin position="1627"/>
        <end position="1638"/>
    </location>
</feature>
<dbReference type="FunFam" id="2.40.50.40:FF:000001">
    <property type="entry name" value="chromodomain-helicase-DNA-binding protein 8 isoform X4"/>
    <property type="match status" value="1"/>
</dbReference>
<proteinExistence type="predicted"/>
<feature type="compositionally biased region" description="Low complexity" evidence="10">
    <location>
        <begin position="884"/>
        <end position="912"/>
    </location>
</feature>
<feature type="compositionally biased region" description="Polar residues" evidence="10">
    <location>
        <begin position="3333"/>
        <end position="3343"/>
    </location>
</feature>
<evidence type="ECO:0000313" key="11">
    <source>
        <dbReference type="EMBL" id="CAD7225730.1"/>
    </source>
</evidence>
<dbReference type="CDD" id="cd18793">
    <property type="entry name" value="SF2_C_SNF"/>
    <property type="match status" value="1"/>
</dbReference>
<dbReference type="Gene3D" id="1.10.10.60">
    <property type="entry name" value="Homeodomain-like"/>
    <property type="match status" value="2"/>
</dbReference>
<keyword evidence="9" id="KW-0539">Nucleus</keyword>
<feature type="compositionally biased region" description="Basic and acidic residues" evidence="10">
    <location>
        <begin position="1673"/>
        <end position="1703"/>
    </location>
</feature>
<name>A0A7R8W690_9CRUS</name>
<feature type="region of interest" description="Disordered" evidence="10">
    <location>
        <begin position="3496"/>
        <end position="3518"/>
    </location>
</feature>
<dbReference type="InterPro" id="IPR016197">
    <property type="entry name" value="Chromo-like_dom_sf"/>
</dbReference>
<dbReference type="GO" id="GO:0034728">
    <property type="term" value="P:nucleosome organization"/>
    <property type="evidence" value="ECO:0007669"/>
    <property type="project" value="UniProtKB-ARBA"/>
</dbReference>
<feature type="compositionally biased region" description="Basic and acidic residues" evidence="10">
    <location>
        <begin position="2784"/>
        <end position="2798"/>
    </location>
</feature>
<feature type="compositionally biased region" description="Polar residues" evidence="10">
    <location>
        <begin position="874"/>
        <end position="883"/>
    </location>
</feature>
<feature type="compositionally biased region" description="Basic and acidic residues" evidence="10">
    <location>
        <begin position="1640"/>
        <end position="1650"/>
    </location>
</feature>
<feature type="compositionally biased region" description="Low complexity" evidence="10">
    <location>
        <begin position="1100"/>
        <end position="1119"/>
    </location>
</feature>
<feature type="compositionally biased region" description="Basic residues" evidence="10">
    <location>
        <begin position="2481"/>
        <end position="2496"/>
    </location>
</feature>
<feature type="compositionally biased region" description="Low complexity" evidence="10">
    <location>
        <begin position="972"/>
        <end position="984"/>
    </location>
</feature>
<feature type="compositionally biased region" description="Pro residues" evidence="10">
    <location>
        <begin position="336"/>
        <end position="346"/>
    </location>
</feature>
<feature type="compositionally biased region" description="Low complexity" evidence="10">
    <location>
        <begin position="208"/>
        <end position="223"/>
    </location>
</feature>
<dbReference type="PROSITE" id="PS50013">
    <property type="entry name" value="CHROMO_2"/>
    <property type="match status" value="1"/>
</dbReference>
<feature type="compositionally biased region" description="Pro residues" evidence="10">
    <location>
        <begin position="1226"/>
        <end position="1236"/>
    </location>
</feature>
<dbReference type="GO" id="GO:0003677">
    <property type="term" value="F:DNA binding"/>
    <property type="evidence" value="ECO:0007669"/>
    <property type="project" value="UniProtKB-KW"/>
</dbReference>
<feature type="compositionally biased region" description="Low complexity" evidence="10">
    <location>
        <begin position="1311"/>
        <end position="1322"/>
    </location>
</feature>
<feature type="compositionally biased region" description="Basic and acidic residues" evidence="10">
    <location>
        <begin position="1046"/>
        <end position="1059"/>
    </location>
</feature>
<dbReference type="InterPro" id="IPR027417">
    <property type="entry name" value="P-loop_NTPase"/>
</dbReference>
<dbReference type="InterPro" id="IPR014001">
    <property type="entry name" value="Helicase_ATP-bd"/>
</dbReference>
<dbReference type="GO" id="GO:0140658">
    <property type="term" value="F:ATP-dependent chromatin remodeler activity"/>
    <property type="evidence" value="ECO:0007669"/>
    <property type="project" value="UniProtKB-ARBA"/>
</dbReference>
<dbReference type="CDD" id="cd18663">
    <property type="entry name" value="CD2_tandem_CHD5-9_like"/>
    <property type="match status" value="1"/>
</dbReference>
<evidence type="ECO:0000256" key="4">
    <source>
        <dbReference type="ARBA" id="ARBA00022801"/>
    </source>
</evidence>
<feature type="compositionally biased region" description="Low complexity" evidence="10">
    <location>
        <begin position="157"/>
        <end position="166"/>
    </location>
</feature>
<evidence type="ECO:0000256" key="3">
    <source>
        <dbReference type="ARBA" id="ARBA00022741"/>
    </source>
</evidence>
<feature type="region of interest" description="Disordered" evidence="10">
    <location>
        <begin position="2465"/>
        <end position="2499"/>
    </location>
</feature>
<evidence type="ECO:0000256" key="2">
    <source>
        <dbReference type="ARBA" id="ARBA00022737"/>
    </source>
</evidence>
<feature type="compositionally biased region" description="Polar residues" evidence="10">
    <location>
        <begin position="807"/>
        <end position="820"/>
    </location>
</feature>
<dbReference type="PROSITE" id="PS00018">
    <property type="entry name" value="EF_HAND_1"/>
    <property type="match status" value="1"/>
</dbReference>
<feature type="compositionally biased region" description="Acidic residues" evidence="10">
    <location>
        <begin position="2768"/>
        <end position="2783"/>
    </location>
</feature>
<dbReference type="PROSITE" id="PS51194">
    <property type="entry name" value="HELICASE_CTER"/>
    <property type="match status" value="1"/>
</dbReference>
<feature type="compositionally biased region" description="Acidic residues" evidence="10">
    <location>
        <begin position="2799"/>
        <end position="2809"/>
    </location>
</feature>
<feature type="compositionally biased region" description="Basic and acidic residues" evidence="10">
    <location>
        <begin position="3291"/>
        <end position="3311"/>
    </location>
</feature>
<gene>
    <name evidence="11" type="ORF">CTOB1V02_LOCUS3662</name>
</gene>
<organism evidence="11">
    <name type="scientific">Cyprideis torosa</name>
    <dbReference type="NCBI Taxonomy" id="163714"/>
    <lineage>
        <taxon>Eukaryota</taxon>
        <taxon>Metazoa</taxon>
        <taxon>Ecdysozoa</taxon>
        <taxon>Arthropoda</taxon>
        <taxon>Crustacea</taxon>
        <taxon>Oligostraca</taxon>
        <taxon>Ostracoda</taxon>
        <taxon>Podocopa</taxon>
        <taxon>Podocopida</taxon>
        <taxon>Cytherocopina</taxon>
        <taxon>Cytheroidea</taxon>
        <taxon>Cytherideidae</taxon>
        <taxon>Cyprideis</taxon>
    </lineage>
</organism>
<reference evidence="11" key="1">
    <citation type="submission" date="2020-11" db="EMBL/GenBank/DDBJ databases">
        <authorList>
            <person name="Tran Van P."/>
        </authorList>
    </citation>
    <scope>NUCLEOTIDE SEQUENCE</scope>
</reference>
<dbReference type="Gene3D" id="3.40.50.10810">
    <property type="entry name" value="Tandem AAA-ATPase domain"/>
    <property type="match status" value="1"/>
</dbReference>
<feature type="compositionally biased region" description="Pro residues" evidence="10">
    <location>
        <begin position="858"/>
        <end position="872"/>
    </location>
</feature>
<keyword evidence="4" id="KW-0378">Hydrolase</keyword>
<dbReference type="EMBL" id="OB660648">
    <property type="protein sequence ID" value="CAD7225730.1"/>
    <property type="molecule type" value="Genomic_DNA"/>
</dbReference>
<feature type="compositionally biased region" description="Basic and acidic residues" evidence="10">
    <location>
        <begin position="2810"/>
        <end position="2848"/>
    </location>
</feature>
<dbReference type="Pfam" id="PF00176">
    <property type="entry name" value="SNF2-rel_dom"/>
    <property type="match status" value="1"/>
</dbReference>
<keyword evidence="3" id="KW-0547">Nucleotide-binding</keyword>
<dbReference type="InterPro" id="IPR000330">
    <property type="entry name" value="SNF2_N"/>
</dbReference>
<dbReference type="PROSITE" id="PS51192">
    <property type="entry name" value="HELICASE_ATP_BIND_1"/>
    <property type="match status" value="1"/>
</dbReference>
<sequence length="3611" mass="395447">MDNYDLFNEDLGVGGSMLESLTALGETDPTMLGGTGTNQATPVPDGPPSTTNRGPPTSGPGPPPTYSNLDSGVPGSGYPPQSMYPGSSSQQQQYGAYPSPHYEQVEEQKSGGPRMGYNQAYSQGYGADGSGYGPPPSSFPPGASYGGSAGGMPPNPMMNRQMQHQQSWNGPPGVPVSSSQYPPSSGMGYTSGNERSMPTSSANVPNMSGSTPPGIPPGYGTPAGVPPSQPPSQMHPSQRAPFPTNSAMGSYGPPSMPGSDSRSGYDPYGAMGMRHHQPGSQHQHSMHSGGSMPTGGGSAGPMGGFYGPGPSVAVPPHPQGGFPRGPPMSMPGAQQPQPPVEPPQPAKKPRAKRISKKQQELAARQQAAMAAAQQAQQQAQHQAGHGPPSGPQGFPGQQPQGEYPQMRTGPAGPAPHQPGMYPQSQMGYMQGSGTPAPAPYGASPGSMGYPSGMGQQQQFGSPQQQQQRMYRPPQPQGMPPGYQGQGSGPPPGSVGPGGGPPSSSASSSSLQQLEQMVSPMNPYSSQSPRPPGGYSPRPMSPATSRPVQSPGGPRTPASPRPPRPTSTSSMQGMMGAEEEGQPLPGHMGTMRMPLGPQQQQHHMGTPPKRYEPHKGDAGPMSPLRHPGPGGDHQMFGGPPRPPFPASSTAEGPRGPQMMPGGNVYRPPYSQQPPSSYPTSTQAQSYPPPQNSTGMRMESLSATSRYPPGYGPSGYDPNPQGYMGGPRGAGPRPPRPMTPQQQVYNQNQMPGYPQSQAEGASSPWGEQYYPRTPSSMHHQAVPTSQATDDPSTSAGYTPGVPPGVPSRQELSSQSEYSGMKNSTQQQPSPVVVSSSSMTIPPSSQPQLPSSTGPGYGGPRGPPSITTPPLPPVSKPATSQAVGTRTSPVTSSSVTSTIPSELLQPPPEETIIPPQSKPLPLPEQDEEPTSSSEENSFHPGGQKPPQVKPLKDSEAEAASVLADTTTAPVSNEQPTSSTSPEPVVTSAKEAETKSTEPSKTIMEEDDPKKPPPPPGITEVEPLTTVPSPPKEVKNEAPLPTSTVGDLPAPKEEAKEEPRVTEGIEVPTAPAAAPATTAAAESQPSSTSIPVSSHEAQTPPPIVSSSYTATVSSTTPTTVTTSAHVPQQTMGPPPATTSGGPHLPPMAPAGPHGYPPRHGPHPMMQPPPHGYQGSPQAMNTPTSHPQGWGPPTTGYPGYHHPGYPQPPGYGPHPPPHMIPPQGAQMGSGPPFPPRYPPHPNQQAQYEIHHLQTQLSQLMAHQQQSPSPMNQQRINEIQERLKVLQYHHGPSMPHRAGGPQPNGPSVPGGGPYHQGPMGHMGPEGMPQLGPPDMTETESPLEGTPVTGKKSKAKKPAIPKEKKEKPPKEPKATKKATTKKKKGKDPVSQDKVSDGDSAEKETAGEMDAPQGEDVDEGSQDSKAGQDAPDSTTPSPQKAAKKPKVKAQDSKKKKLSKTILSFSKKRKRRGSDSEGGSDLDATPPPSPEEDTANKRRSARNTKRKKYVDDVAFEESLLLEDDDEKEKTGGSAKGGKAPATESAEGEKKAGAKAESGPSTSTAASRKGKEEESLIKPGFAYINTADEDSMIVQVILAVRKGKREVEDSDDEEEVLKTVVKEEAKEERGKEEGVASETTPNGTQVKSSGEGEAKGKEDETQADTTTKSEPEGTPPPPMANGEVDKKEGDAKKEEGTTGSPDKKSTTPVKPAKEPKMVEIDEYLVKYKNFSYIHCEWRTEEELAKGDKRIGPKIKRFSQKINSSNNMMAFLDEEPFNPDYTEVDRVLDVTEYEDPVTSQKTRHFLVKWRSLPYDEATWELEEDVDPNKIQQYMTFKDPPTGRKPMRRPKPDQWIELKESPVYKNNNTLRAYQLEALNWLTFSYCQGRNCILADEMGLGKTIQSIAYLQGVHNYGVTGPYLVVAPLSTIPNWQREFETWTDLNVIVYHGNAASRNMIQEYEMHYKDEKGEKIPSIYKFEALITTFEVVISDCLELREISWKSIVVDEAHRLKNKNCKLLEGLKLLNADHRVLLSGTPLQNNINELFSLLHFLEPTQFASQDVFMEDFGDLKSEEQVQKLQALLKPMMLRRLKGDVEKSIAPKEETIIEVELTNIQKKYYRAILERNFQFLSRGSSAANVPNLMNTMMELRKCCIHPYLLNGAEDQIQDDWKTEHGHDENAYYKAMIQSSGKLVLVDKLLAKLKSSGHRVLIFSQMVRCLDILEDYLIYRKYPFERIDGRIRGNLRQAAIDRYCKPDSDRFVFLLCTKAGGLGINLTAADTVIIYDSDWNPQNDLQAQARCHRIGQSKMVKVYRLICRNTYEREMFDRASLKLGLDKAVLQSMNTSQGGKVVDPSSSGSVSKKEVEELLRKGAYGALMDDENEGDKFCEEDIDQILERRTQVIQMTQDEGSSFSKASFAQSENRSDISIDDPDFWSKWAKKADIDEEVGKPQLIIKEPRRRTQVKRFGNDDLQLEVSELDSSEDSDEDSSRLKSLRKTRGSKQGRRRGGSYDEDFNANDAEVVYGDWNRTDCFRVEKGLLQFGWGRWPEILHFGGFRSGWKEADLEECSRLVLLYCAQMYRGDEEIRNFVFDLIAPASAEKVISSSHEGLSNPAPHRGRRSRKGRPPKDRDGMGDGTPPLTPLPKEGWAADEKYDCESILDPNFKKHLNRHANRILLRIRMLYYLKHEILGDLAEQITPDKPAEDIPLTVVPCDLAPTSWWDGECDKSLLIGTYKHGCERFDLIRTDPSLCFLRLCGPADANGNGGQKGSNAPSLKNDNEDTNDLPESAKEDEDGSRDAPRSTESGKKREDEEEKGDEAEEKNDKSDEDKAKEKDDTEETTKEDDKDKEKDDESKPEIPKVDLTALMPEEETDKGYYKFPSDADLNTRLRRLVTSYQRSYKREELRNQARAKRMERQERLDALAREREMRRMDIQQKKWSKKEQAEFQRVIAVFGVEFKSTEQRYDWTRFRQLAHLEGKYDDTLADYYRAFLAMLKRVVGRRLTPDDEMALMQYPIEFYRDEQAKRTLERIELLNKIREIYLPDPKLPAKLREICQPGGPEMPDWWKCGKHDIDLLKGAGRYGLAHMDYYILNDPELSFKDILFRFLAGKPLVEESVKTEMKKEQKDEVTITAENKEVKEEKESEKEIPEKEKDSESEKEALEKERKDDEEESKESKKEEPVPSEEEKKEKEDVPTGERQKRKTRSGGSGGLVSMPPRKRGRRKLLEKLEKEGDEEEEVDEKKSEENQERDNSVKEKSEKEEVGEHEEEEAEEKKEAEEENDDKLKVEEEEEEETPLSLTVRKKPEEATIREEDSVRIKKDPESELFSKSSSPAKTTMEEVLAKFSTSSPRSDSSALKPGVKASSSSSMLSVDSLGNSASILSMTYAPAIQWPKDKILVYRIEQIVTCLETGRWPPPPPASIVEMRPTPASTPGRESCSTPLSGLEDLAGSVDRPPSTSARSATPSSLPSASPFPSLMPQSASTPRADRDLSSSLAAKLSQSLVSSLTASSASTSSSSTSSATTTSLLQSQQAAAAAYLSQLGIDFPSLFSGTAVPSTDKRSGSSATAGSVSLELLTAAATAAASGSPSAAHQSRPRGKRGRRSLAEIEEEERQRKASMERGE</sequence>
<feature type="compositionally biased region" description="Low complexity" evidence="10">
    <location>
        <begin position="76"/>
        <end position="100"/>
    </location>
</feature>
<feature type="compositionally biased region" description="Low complexity" evidence="10">
    <location>
        <begin position="501"/>
        <end position="512"/>
    </location>
</feature>
<dbReference type="SMART" id="SM00490">
    <property type="entry name" value="HELICc"/>
    <property type="match status" value="1"/>
</dbReference>
<feature type="compositionally biased region" description="Basic residues" evidence="10">
    <location>
        <begin position="1433"/>
        <end position="1450"/>
    </location>
</feature>
<evidence type="ECO:0000256" key="6">
    <source>
        <dbReference type="ARBA" id="ARBA00023015"/>
    </source>
</evidence>
<feature type="compositionally biased region" description="Polar residues" evidence="10">
    <location>
        <begin position="771"/>
        <end position="794"/>
    </location>
</feature>
<dbReference type="SMART" id="SM00298">
    <property type="entry name" value="CHROMO"/>
    <property type="match status" value="1"/>
</dbReference>
<feature type="compositionally biased region" description="Pro residues" evidence="10">
    <location>
        <begin position="1200"/>
        <end position="1215"/>
    </location>
</feature>
<feature type="compositionally biased region" description="Acidic residues" evidence="10">
    <location>
        <begin position="1504"/>
        <end position="1517"/>
    </location>
</feature>
<feature type="compositionally biased region" description="Polar residues" evidence="10">
    <location>
        <begin position="190"/>
        <end position="207"/>
    </location>
</feature>
<feature type="region of interest" description="Disordered" evidence="10">
    <location>
        <begin position="3104"/>
        <end position="3358"/>
    </location>
</feature>
<evidence type="ECO:0000256" key="10">
    <source>
        <dbReference type="SAM" id="MobiDB-lite"/>
    </source>
</evidence>
<dbReference type="PANTHER" id="PTHR46850:SF1">
    <property type="entry name" value="CHROMODOMAIN-HELICASE-DNA-BINDING PROTEIN 9"/>
    <property type="match status" value="1"/>
</dbReference>
<feature type="compositionally biased region" description="Polar residues" evidence="10">
    <location>
        <begin position="742"/>
        <end position="758"/>
    </location>
</feature>
<feature type="compositionally biased region" description="Basic and acidic residues" evidence="10">
    <location>
        <begin position="1379"/>
        <end position="1398"/>
    </location>
</feature>
<feature type="compositionally biased region" description="Low complexity" evidence="10">
    <location>
        <begin position="1182"/>
        <end position="1199"/>
    </location>
</feature>
<feature type="compositionally biased region" description="Acidic residues" evidence="10">
    <location>
        <begin position="2465"/>
        <end position="2475"/>
    </location>
</feature>
<dbReference type="CDD" id="cd18668">
    <property type="entry name" value="CD1_tandem_CHD5-9_like"/>
    <property type="match status" value="1"/>
</dbReference>
<feature type="compositionally biased region" description="Basic and acidic residues" evidence="10">
    <location>
        <begin position="3162"/>
        <end position="3187"/>
    </location>
</feature>
<dbReference type="GO" id="GO:0005524">
    <property type="term" value="F:ATP binding"/>
    <property type="evidence" value="ECO:0007669"/>
    <property type="project" value="UniProtKB-KW"/>
</dbReference>
<feature type="compositionally biased region" description="Basic and acidic residues" evidence="10">
    <location>
        <begin position="3600"/>
        <end position="3611"/>
    </location>
</feature>
<evidence type="ECO:0000256" key="8">
    <source>
        <dbReference type="ARBA" id="ARBA00023163"/>
    </source>
</evidence>
<keyword evidence="5" id="KW-0067">ATP-binding</keyword>
<feature type="compositionally biased region" description="Basic residues" evidence="10">
    <location>
        <begin position="2604"/>
        <end position="2613"/>
    </location>
</feature>
<dbReference type="InterPro" id="IPR049730">
    <property type="entry name" value="SNF2/RAD54-like_C"/>
</dbReference>
<feature type="compositionally biased region" description="Basic and acidic residues" evidence="10">
    <location>
        <begin position="3260"/>
        <end position="3275"/>
    </location>
</feature>
<feature type="compositionally biased region" description="Low complexity" evidence="10">
    <location>
        <begin position="3442"/>
        <end position="3465"/>
    </location>
</feature>
<dbReference type="InterPro" id="IPR056342">
    <property type="entry name" value="HTH_CHD6-9"/>
</dbReference>
<evidence type="ECO:0000256" key="9">
    <source>
        <dbReference type="ARBA" id="ARBA00023242"/>
    </source>
</evidence>
<evidence type="ECO:0000256" key="5">
    <source>
        <dbReference type="ARBA" id="ARBA00022840"/>
    </source>
</evidence>
<dbReference type="InterPro" id="IPR018247">
    <property type="entry name" value="EF_Hand_1_Ca_BS"/>
</dbReference>
<feature type="region of interest" description="Disordered" evidence="10">
    <location>
        <begin position="3398"/>
        <end position="3481"/>
    </location>
</feature>
<dbReference type="InterPro" id="IPR038718">
    <property type="entry name" value="SNF2-like_sf"/>
</dbReference>
<keyword evidence="6" id="KW-0805">Transcription regulation</keyword>
<keyword evidence="7" id="KW-0238">DNA-binding</keyword>
<feature type="compositionally biased region" description="Basic residues" evidence="10">
    <location>
        <begin position="1488"/>
        <end position="1499"/>
    </location>
</feature>
<dbReference type="InterPro" id="IPR001650">
    <property type="entry name" value="Helicase_C-like"/>
</dbReference>
<keyword evidence="8" id="KW-0804">Transcription</keyword>
<feature type="compositionally biased region" description="Low complexity" evidence="10">
    <location>
        <begin position="175"/>
        <end position="188"/>
    </location>
</feature>
<feature type="compositionally biased region" description="Gly residues" evidence="10">
    <location>
        <begin position="292"/>
        <end position="307"/>
    </location>
</feature>
<feature type="compositionally biased region" description="Low complexity" evidence="10">
    <location>
        <begin position="666"/>
        <end position="684"/>
    </location>
</feature>
<dbReference type="InterPro" id="IPR000953">
    <property type="entry name" value="Chromo/chromo_shadow_dom"/>
</dbReference>
<dbReference type="Pfam" id="PF00385">
    <property type="entry name" value="Chromo"/>
    <property type="match status" value="1"/>
</dbReference>
<feature type="compositionally biased region" description="Basic residues" evidence="10">
    <location>
        <begin position="1368"/>
        <end position="1378"/>
    </location>
</feature>
<dbReference type="PANTHER" id="PTHR46850">
    <property type="entry name" value="CHROMODOMAIN-HELICASE-DNA-BINDING PROTEIN 9"/>
    <property type="match status" value="1"/>
</dbReference>
<dbReference type="SUPFAM" id="SSF54160">
    <property type="entry name" value="Chromo domain-like"/>
    <property type="match status" value="2"/>
</dbReference>
<dbReference type="GO" id="GO:0005634">
    <property type="term" value="C:nucleus"/>
    <property type="evidence" value="ECO:0007669"/>
    <property type="project" value="UniProtKB-SubCell"/>
</dbReference>
<feature type="compositionally biased region" description="Low complexity" evidence="10">
    <location>
        <begin position="821"/>
        <end position="851"/>
    </location>
</feature>
<dbReference type="Gene3D" id="2.40.50.40">
    <property type="match status" value="2"/>
</dbReference>
<dbReference type="Pfam" id="PF23078">
    <property type="entry name" value="HTH_CHD6-9"/>
    <property type="match status" value="1"/>
</dbReference>
<dbReference type="FunFam" id="3.40.50.10810:FF:000003">
    <property type="entry name" value="chromodomain-helicase-DNA-binding protein 8 isoform X4"/>
    <property type="match status" value="1"/>
</dbReference>
<feature type="compositionally biased region" description="Basic and acidic residues" evidence="10">
    <location>
        <begin position="1606"/>
        <end position="1624"/>
    </location>
</feature>
<feature type="compositionally biased region" description="Basic residues" evidence="10">
    <location>
        <begin position="347"/>
        <end position="356"/>
    </location>
</feature>
<feature type="compositionally biased region" description="Basic residues" evidence="10">
    <location>
        <begin position="3582"/>
        <end position="3591"/>
    </location>
</feature>
<accession>A0A7R8W690</accession>
<feature type="region of interest" description="Disordered" evidence="10">
    <location>
        <begin position="1593"/>
        <end position="1703"/>
    </location>
</feature>
<evidence type="ECO:0000256" key="1">
    <source>
        <dbReference type="ARBA" id="ARBA00004123"/>
    </source>
</evidence>
<keyword evidence="2" id="KW-0677">Repeat</keyword>
<feature type="compositionally biased region" description="Low complexity" evidence="10">
    <location>
        <begin position="3570"/>
        <end position="3579"/>
    </location>
</feature>
<dbReference type="SMART" id="SM00487">
    <property type="entry name" value="DEXDc"/>
    <property type="match status" value="1"/>
</dbReference>
<feature type="region of interest" description="Disordered" evidence="10">
    <location>
        <begin position="19"/>
        <end position="1238"/>
    </location>
</feature>
<dbReference type="SUPFAM" id="SSF52540">
    <property type="entry name" value="P-loop containing nucleoside triphosphate hydrolases"/>
    <property type="match status" value="2"/>
</dbReference>
<feature type="compositionally biased region" description="Pro residues" evidence="10">
    <location>
        <begin position="313"/>
        <end position="329"/>
    </location>
</feature>
<feature type="compositionally biased region" description="Low complexity" evidence="10">
    <location>
        <begin position="431"/>
        <end position="471"/>
    </location>
</feature>
<feature type="compositionally biased region" description="Basic and acidic residues" evidence="10">
    <location>
        <begin position="3228"/>
        <end position="3251"/>
    </location>
</feature>
<feature type="compositionally biased region" description="Low complexity" evidence="10">
    <location>
        <begin position="278"/>
        <end position="291"/>
    </location>
</feature>
<feature type="region of interest" description="Disordered" evidence="10">
    <location>
        <begin position="2592"/>
        <end position="2634"/>
    </location>
</feature>
<dbReference type="GO" id="GO:0000791">
    <property type="term" value="C:euchromatin"/>
    <property type="evidence" value="ECO:0007669"/>
    <property type="project" value="UniProtKB-ARBA"/>
</dbReference>
<dbReference type="InterPro" id="IPR023780">
    <property type="entry name" value="Chromo_domain"/>
</dbReference>
<dbReference type="Pfam" id="PF00271">
    <property type="entry name" value="Helicase_C"/>
    <property type="match status" value="1"/>
</dbReference>
<dbReference type="OrthoDB" id="5857104at2759"/>
<feature type="compositionally biased region" description="Basic and acidic residues" evidence="10">
    <location>
        <begin position="3104"/>
        <end position="3155"/>
    </location>
</feature>
<dbReference type="InterPro" id="IPR051493">
    <property type="entry name" value="CHD"/>
</dbReference>
<feature type="compositionally biased region" description="Polar residues" evidence="10">
    <location>
        <begin position="1171"/>
        <end position="1181"/>
    </location>
</feature>
<evidence type="ECO:0000256" key="7">
    <source>
        <dbReference type="ARBA" id="ARBA00023125"/>
    </source>
</evidence>
<protein>
    <submittedName>
        <fullName evidence="11">Uncharacterized protein</fullName>
    </submittedName>
</protein>
<dbReference type="GO" id="GO:0016887">
    <property type="term" value="F:ATP hydrolysis activity"/>
    <property type="evidence" value="ECO:0007669"/>
    <property type="project" value="UniProtKB-ARBA"/>
</dbReference>
<dbReference type="FunFam" id="3.40.50.300:FF:000015">
    <property type="entry name" value="chromodomain-helicase-DNA-binding protein 9 isoform X1"/>
    <property type="match status" value="1"/>
</dbReference>
<dbReference type="Gene3D" id="3.40.50.300">
    <property type="entry name" value="P-loop containing nucleotide triphosphate hydrolases"/>
    <property type="match status" value="1"/>
</dbReference>
<feature type="region of interest" description="Disordered" evidence="10">
    <location>
        <begin position="1284"/>
        <end position="1567"/>
    </location>
</feature>
<comment type="subcellular location">
    <subcellularLocation>
        <location evidence="1">Nucleus</location>
    </subcellularLocation>
</comment>
<feature type="compositionally biased region" description="Polar residues" evidence="10">
    <location>
        <begin position="960"/>
        <end position="971"/>
    </location>
</feature>